<dbReference type="GO" id="GO:0016491">
    <property type="term" value="F:oxidoreductase activity"/>
    <property type="evidence" value="ECO:0007669"/>
    <property type="project" value="UniProtKB-KW"/>
</dbReference>
<keyword evidence="2" id="KW-0560">Oxidoreductase</keyword>
<comment type="caution">
    <text evidence="4">The sequence shown here is derived from an EMBL/GenBank/DDBJ whole genome shotgun (WGS) entry which is preliminary data.</text>
</comment>
<dbReference type="Pfam" id="PF00106">
    <property type="entry name" value="adh_short"/>
    <property type="match status" value="1"/>
</dbReference>
<protein>
    <submittedName>
        <fullName evidence="4">SDR family NAD(P)-dependent oxidoreductase</fullName>
    </submittedName>
</protein>
<name>A0A443IVF4_9RHOB</name>
<reference evidence="4 5" key="2">
    <citation type="submission" date="2019-01" db="EMBL/GenBank/DDBJ databases">
        <authorList>
            <person name="Li Y."/>
        </authorList>
    </citation>
    <scope>NUCLEOTIDE SEQUENCE [LARGE SCALE GENOMIC DNA]</scope>
    <source>
        <strain evidence="4 5">2D-5</strain>
    </source>
</reference>
<accession>A0A443IVF4</accession>
<dbReference type="EMBL" id="SAUW01000009">
    <property type="protein sequence ID" value="RWR12099.1"/>
    <property type="molecule type" value="Genomic_DNA"/>
</dbReference>
<comment type="similarity">
    <text evidence="1">Belongs to the short-chain dehydrogenases/reductases (SDR) family.</text>
</comment>
<reference evidence="4 5" key="1">
    <citation type="submission" date="2019-01" db="EMBL/GenBank/DDBJ databases">
        <title>Sinorhodobacter populi sp. nov. isolated from the symptomatic bark tissue of Populus euramericana canker.</title>
        <authorList>
            <person name="Xu G."/>
        </authorList>
    </citation>
    <scope>NUCLEOTIDE SEQUENCE [LARGE SCALE GENOMIC DNA]</scope>
    <source>
        <strain evidence="4 5">2D-5</strain>
    </source>
</reference>
<feature type="domain" description="Ketoreductase" evidence="3">
    <location>
        <begin position="14"/>
        <end position="197"/>
    </location>
</feature>
<dbReference type="GO" id="GO:0016020">
    <property type="term" value="C:membrane"/>
    <property type="evidence" value="ECO:0007669"/>
    <property type="project" value="TreeGrafter"/>
</dbReference>
<evidence type="ECO:0000313" key="4">
    <source>
        <dbReference type="EMBL" id="RWR12099.1"/>
    </source>
</evidence>
<dbReference type="InterPro" id="IPR020904">
    <property type="entry name" value="Sc_DH/Rdtase_CS"/>
</dbReference>
<evidence type="ECO:0000256" key="1">
    <source>
        <dbReference type="ARBA" id="ARBA00006484"/>
    </source>
</evidence>
<evidence type="ECO:0000259" key="3">
    <source>
        <dbReference type="SMART" id="SM00822"/>
    </source>
</evidence>
<dbReference type="InterPro" id="IPR036291">
    <property type="entry name" value="NAD(P)-bd_dom_sf"/>
</dbReference>
<dbReference type="PANTHER" id="PTHR44196:SF1">
    <property type="entry name" value="DEHYDROGENASE_REDUCTASE SDR FAMILY MEMBER 7B"/>
    <property type="match status" value="1"/>
</dbReference>
<evidence type="ECO:0000313" key="5">
    <source>
        <dbReference type="Proteomes" id="UP000285710"/>
    </source>
</evidence>
<dbReference type="InterPro" id="IPR057326">
    <property type="entry name" value="KR_dom"/>
</dbReference>
<gene>
    <name evidence="4" type="ORF">D2T33_10470</name>
</gene>
<dbReference type="RefSeq" id="WP_128269737.1">
    <property type="nucleotide sequence ID" value="NZ_SAUW01000009.1"/>
</dbReference>
<dbReference type="Proteomes" id="UP000285710">
    <property type="component" value="Unassembled WGS sequence"/>
</dbReference>
<dbReference type="SMART" id="SM00822">
    <property type="entry name" value="PKS_KR"/>
    <property type="match status" value="1"/>
</dbReference>
<dbReference type="PROSITE" id="PS00061">
    <property type="entry name" value="ADH_SHORT"/>
    <property type="match status" value="1"/>
</dbReference>
<dbReference type="AlphaFoldDB" id="A0A443IVF4"/>
<organism evidence="4 5">
    <name type="scientific">Paenirhodobacter populi</name>
    <dbReference type="NCBI Taxonomy" id="2306993"/>
    <lineage>
        <taxon>Bacteria</taxon>
        <taxon>Pseudomonadati</taxon>
        <taxon>Pseudomonadota</taxon>
        <taxon>Alphaproteobacteria</taxon>
        <taxon>Rhodobacterales</taxon>
        <taxon>Rhodobacter group</taxon>
        <taxon>Paenirhodobacter</taxon>
    </lineage>
</organism>
<dbReference type="SUPFAM" id="SSF51735">
    <property type="entry name" value="NAD(P)-binding Rossmann-fold domains"/>
    <property type="match status" value="1"/>
</dbReference>
<sequence>MPAFLTLRRPAPPRAIILTGATGGLGLALTGAFAAPGLHMLLAGRDPDRLAEAERIARAGGAIPELLTVPLTEPRAFAAAIADYDRRHPVDLLLLNAGVKTGNAAGEEPLDQTERVIAVNLTSAFHAVQAVLPGMRQRGRGQIALTSSMAALSPHADLLSYTATKAALRGYGAALRRNLRGSGVRISVITPGFIDTPMTDRQIGPAPMMIPPDRAARIIRHGLARGTANITFPLLLCLLIRLENLLPKPVADLIDRHYRGTIIPDPDEKKARAGGEPFAR</sequence>
<proteinExistence type="inferred from homology"/>
<dbReference type="PRINTS" id="PR00081">
    <property type="entry name" value="GDHRDH"/>
</dbReference>
<dbReference type="PANTHER" id="PTHR44196">
    <property type="entry name" value="DEHYDROGENASE/REDUCTASE SDR FAMILY MEMBER 7B"/>
    <property type="match status" value="1"/>
</dbReference>
<evidence type="ECO:0000256" key="2">
    <source>
        <dbReference type="ARBA" id="ARBA00023002"/>
    </source>
</evidence>
<dbReference type="InterPro" id="IPR002347">
    <property type="entry name" value="SDR_fam"/>
</dbReference>
<dbReference type="Gene3D" id="3.40.50.720">
    <property type="entry name" value="NAD(P)-binding Rossmann-like Domain"/>
    <property type="match status" value="1"/>
</dbReference>
<keyword evidence="5" id="KW-1185">Reference proteome</keyword>